<keyword evidence="5" id="KW-0342">GTP-binding</keyword>
<dbReference type="Gene3D" id="3.40.50.10050">
    <property type="entry name" value="Translation initiation factor IF- 2, domain 3"/>
    <property type="match status" value="1"/>
</dbReference>
<dbReference type="Pfam" id="PF11987">
    <property type="entry name" value="IF-2"/>
    <property type="match status" value="1"/>
</dbReference>
<dbReference type="InterPro" id="IPR027417">
    <property type="entry name" value="P-loop_NTPase"/>
</dbReference>
<sequence length="699" mass="79059">MIFKTLHLAYKGKNLPIGRAVFRKVLTKGRSQRSPEILLPPYIAISELRLMLNTDYISCFRLSNVSIARNKYVWKDSCGRIFENINKRNVIIPYENAAYVSKYYGFKPIKINPEPNIEEVPRSKDAIPVVSVIGHNDHGKTTLIEKLTGQSVLEGEKAVKTQHLVAITVTSADQFSATFLDTPGDFIFDVIRGRAIHLADLALVVVSSEGAEVRTRDVILQADKFNVPVIFCVNKIDLDYSNVGLVKSELLLQCSQMYESGLISRDFRSEIERLVPISALKGTNIDELKKTIQKSVGENLPINEVKMEHLGGEDIRKYEKYIRRANSLVLSGFPPKGVGFILEISKSHAHGIVLTVIVRSGVIVEGNYFVAGTTYGRITGIYETKERIKVNEKLESVKVGRSVCITGLKSLEGTSVDDLILILPQHEAFRLSQYRKQVQLLKSSQTKGVELKTPWAVSLKVNESIYTTQEDEQQLQLVESKLEEKVLDDEDENISFDTRAVKGVDNEKGMDQIEEHMTSIYLKPIEDGDEWSKRSREHNEKLNERWKEKYKMEVKMENNVNIENKSSKRTEEICEKISSECLGRPVVPVIMRANYLGTFDSILDGFELLEKEYEVRISLVHGGIGPIVPNDIVQAEIGNKFAFCPVYAFQVPVHHDAAKHAIINKVVVKSFNLYSDLLEDVKRRCIRTLQKASSNNIRQ</sequence>
<evidence type="ECO:0000256" key="1">
    <source>
        <dbReference type="ARBA" id="ARBA00007733"/>
    </source>
</evidence>
<evidence type="ECO:0000256" key="2">
    <source>
        <dbReference type="ARBA" id="ARBA00022540"/>
    </source>
</evidence>
<dbReference type="AlphaFoldDB" id="A0A976QWT4"/>
<dbReference type="InterPro" id="IPR036925">
    <property type="entry name" value="TIF_IF2_dom3_sf"/>
</dbReference>
<evidence type="ECO:0000256" key="4">
    <source>
        <dbReference type="ARBA" id="ARBA00022917"/>
    </source>
</evidence>
<dbReference type="EMBL" id="CP056069">
    <property type="protein sequence ID" value="UKK00901.2"/>
    <property type="molecule type" value="Genomic_DNA"/>
</dbReference>
<keyword evidence="2" id="KW-0396">Initiation factor</keyword>
<protein>
    <recommendedName>
        <fullName evidence="6">Tr-type G domain-containing protein</fullName>
    </recommendedName>
</protein>
<dbReference type="InterPro" id="IPR009000">
    <property type="entry name" value="Transl_B-barrel_sf"/>
</dbReference>
<keyword evidence="4" id="KW-0648">Protein biosynthesis</keyword>
<dbReference type="PANTHER" id="PTHR43381">
    <property type="entry name" value="TRANSLATION INITIATION FACTOR IF-2-RELATED"/>
    <property type="match status" value="1"/>
</dbReference>
<dbReference type="InterPro" id="IPR000795">
    <property type="entry name" value="T_Tr_GTP-bd_dom"/>
</dbReference>
<gene>
    <name evidence="7" type="ORF">MACK_000975</name>
</gene>
<dbReference type="Pfam" id="PF00009">
    <property type="entry name" value="GTP_EFTU"/>
    <property type="match status" value="1"/>
</dbReference>
<evidence type="ECO:0000259" key="6">
    <source>
        <dbReference type="PROSITE" id="PS51722"/>
    </source>
</evidence>
<evidence type="ECO:0000313" key="8">
    <source>
        <dbReference type="Proteomes" id="UP000244811"/>
    </source>
</evidence>
<dbReference type="GO" id="GO:0005737">
    <property type="term" value="C:cytoplasm"/>
    <property type="evidence" value="ECO:0007669"/>
    <property type="project" value="TreeGrafter"/>
</dbReference>
<organism evidence="7 8">
    <name type="scientific">Theileria orientalis</name>
    <dbReference type="NCBI Taxonomy" id="68886"/>
    <lineage>
        <taxon>Eukaryota</taxon>
        <taxon>Sar</taxon>
        <taxon>Alveolata</taxon>
        <taxon>Apicomplexa</taxon>
        <taxon>Aconoidasida</taxon>
        <taxon>Piroplasmida</taxon>
        <taxon>Theileriidae</taxon>
        <taxon>Theileria</taxon>
    </lineage>
</organism>
<dbReference type="GO" id="GO:0005525">
    <property type="term" value="F:GTP binding"/>
    <property type="evidence" value="ECO:0007669"/>
    <property type="project" value="UniProtKB-KW"/>
</dbReference>
<comment type="similarity">
    <text evidence="1">Belongs to the TRAFAC class translation factor GTPase superfamily. Classic translation factor GTPase family. IF-2 subfamily.</text>
</comment>
<dbReference type="GO" id="GO:0003924">
    <property type="term" value="F:GTPase activity"/>
    <property type="evidence" value="ECO:0007669"/>
    <property type="project" value="InterPro"/>
</dbReference>
<dbReference type="InterPro" id="IPR005225">
    <property type="entry name" value="Small_GTP-bd"/>
</dbReference>
<dbReference type="SUPFAM" id="SSF52156">
    <property type="entry name" value="Initiation factor IF2/eIF5b, domain 3"/>
    <property type="match status" value="1"/>
</dbReference>
<accession>A0A976QWT4</accession>
<dbReference type="GO" id="GO:0003743">
    <property type="term" value="F:translation initiation factor activity"/>
    <property type="evidence" value="ECO:0007669"/>
    <property type="project" value="UniProtKB-KW"/>
</dbReference>
<dbReference type="PROSITE" id="PS51722">
    <property type="entry name" value="G_TR_2"/>
    <property type="match status" value="1"/>
</dbReference>
<dbReference type="SUPFAM" id="SSF50447">
    <property type="entry name" value="Translation proteins"/>
    <property type="match status" value="1"/>
</dbReference>
<reference evidence="7" key="1">
    <citation type="submission" date="2022-07" db="EMBL/GenBank/DDBJ databases">
        <title>Evaluation of T. orientalis genome assembly methods using nanopore sequencing and analysis of variation between genomes.</title>
        <authorList>
            <person name="Yam J."/>
            <person name="Micallef M.L."/>
            <person name="Liu M."/>
            <person name="Djordjevic S.P."/>
            <person name="Bogema D.R."/>
            <person name="Jenkins C."/>
        </authorList>
    </citation>
    <scope>NUCLEOTIDE SEQUENCE</scope>
    <source>
        <strain evidence="7">Goon Nure</strain>
    </source>
</reference>
<feature type="domain" description="Tr-type G" evidence="6">
    <location>
        <begin position="125"/>
        <end position="300"/>
    </location>
</feature>
<dbReference type="SUPFAM" id="SSF52540">
    <property type="entry name" value="P-loop containing nucleoside triphosphate hydrolases"/>
    <property type="match status" value="1"/>
</dbReference>
<dbReference type="PANTHER" id="PTHR43381:SF20">
    <property type="entry name" value="TRANSLATION INITIATION FACTOR IF-2, MITOCHONDRIAL"/>
    <property type="match status" value="1"/>
</dbReference>
<dbReference type="Gene3D" id="3.40.50.300">
    <property type="entry name" value="P-loop containing nucleotide triphosphate hydrolases"/>
    <property type="match status" value="1"/>
</dbReference>
<evidence type="ECO:0000256" key="5">
    <source>
        <dbReference type="ARBA" id="ARBA00023134"/>
    </source>
</evidence>
<dbReference type="InterPro" id="IPR023115">
    <property type="entry name" value="TIF_IF2_dom3"/>
</dbReference>
<evidence type="ECO:0000256" key="3">
    <source>
        <dbReference type="ARBA" id="ARBA00022741"/>
    </source>
</evidence>
<keyword evidence="3" id="KW-0547">Nucleotide-binding</keyword>
<dbReference type="InterPro" id="IPR015760">
    <property type="entry name" value="TIF_IF2"/>
</dbReference>
<proteinExistence type="inferred from homology"/>
<evidence type="ECO:0000313" key="7">
    <source>
        <dbReference type="EMBL" id="UKK00901.2"/>
    </source>
</evidence>
<dbReference type="Proteomes" id="UP000244811">
    <property type="component" value="Chromosome 1"/>
</dbReference>
<name>A0A976QWT4_THEOR</name>
<dbReference type="NCBIfam" id="TIGR00231">
    <property type="entry name" value="small_GTP"/>
    <property type="match status" value="1"/>
</dbReference>
<dbReference type="Gene3D" id="2.40.30.10">
    <property type="entry name" value="Translation factors"/>
    <property type="match status" value="1"/>
</dbReference>